<keyword evidence="6 7" id="KW-0472">Membrane</keyword>
<feature type="transmembrane region" description="Helical" evidence="7">
    <location>
        <begin position="993"/>
        <end position="1016"/>
    </location>
</feature>
<organism evidence="9 10">
    <name type="scientific">Desmospora profundinema</name>
    <dbReference type="NCBI Taxonomy" id="1571184"/>
    <lineage>
        <taxon>Bacteria</taxon>
        <taxon>Bacillati</taxon>
        <taxon>Bacillota</taxon>
        <taxon>Bacilli</taxon>
        <taxon>Bacillales</taxon>
        <taxon>Thermoactinomycetaceae</taxon>
        <taxon>Desmospora</taxon>
    </lineage>
</organism>
<reference evidence="9 10" key="1">
    <citation type="submission" date="2023-07" db="EMBL/GenBank/DDBJ databases">
        <title>Genomic Encyclopedia of Type Strains, Phase IV (KMG-IV): sequencing the most valuable type-strain genomes for metagenomic binning, comparative biology and taxonomic classification.</title>
        <authorList>
            <person name="Goeker M."/>
        </authorList>
    </citation>
    <scope>NUCLEOTIDE SEQUENCE [LARGE SCALE GENOMIC DNA]</scope>
    <source>
        <strain evidence="9 10">DSM 45903</strain>
    </source>
</reference>
<dbReference type="RefSeq" id="WP_309868324.1">
    <property type="nucleotide sequence ID" value="NZ_JAVDQG010000009.1"/>
</dbReference>
<dbReference type="InterPro" id="IPR004869">
    <property type="entry name" value="MMPL_dom"/>
</dbReference>
<proteinExistence type="inferred from homology"/>
<dbReference type="PANTHER" id="PTHR33406:SF6">
    <property type="entry name" value="MEMBRANE PROTEIN YDGH-RELATED"/>
    <property type="match status" value="1"/>
</dbReference>
<name>A0ABU1IT10_9BACL</name>
<dbReference type="InterPro" id="IPR050545">
    <property type="entry name" value="Mycobact_MmpL"/>
</dbReference>
<keyword evidence="5 7" id="KW-1133">Transmembrane helix</keyword>
<feature type="transmembrane region" description="Helical" evidence="7">
    <location>
        <begin position="237"/>
        <end position="257"/>
    </location>
</feature>
<evidence type="ECO:0000256" key="7">
    <source>
        <dbReference type="SAM" id="Phobius"/>
    </source>
</evidence>
<dbReference type="PANTHER" id="PTHR33406">
    <property type="entry name" value="MEMBRANE PROTEIN MJ1562-RELATED"/>
    <property type="match status" value="1"/>
</dbReference>
<evidence type="ECO:0000256" key="1">
    <source>
        <dbReference type="ARBA" id="ARBA00004651"/>
    </source>
</evidence>
<evidence type="ECO:0000256" key="3">
    <source>
        <dbReference type="ARBA" id="ARBA00022475"/>
    </source>
</evidence>
<feature type="transmembrane region" description="Helical" evidence="7">
    <location>
        <begin position="311"/>
        <end position="334"/>
    </location>
</feature>
<keyword evidence="10" id="KW-1185">Reference proteome</keyword>
<comment type="similarity">
    <text evidence="2">Belongs to the resistance-nodulation-cell division (RND) (TC 2.A.6) family. MmpL subfamily.</text>
</comment>
<dbReference type="EMBL" id="JAVDQG010000009">
    <property type="protein sequence ID" value="MDR6227334.1"/>
    <property type="molecule type" value="Genomic_DNA"/>
</dbReference>
<dbReference type="PROSITE" id="PS50156">
    <property type="entry name" value="SSD"/>
    <property type="match status" value="1"/>
</dbReference>
<accession>A0ABU1IT10</accession>
<evidence type="ECO:0000313" key="9">
    <source>
        <dbReference type="EMBL" id="MDR6227334.1"/>
    </source>
</evidence>
<feature type="transmembrane region" description="Helical" evidence="7">
    <location>
        <begin position="892"/>
        <end position="916"/>
    </location>
</feature>
<feature type="transmembrane region" description="Helical" evidence="7">
    <location>
        <begin position="204"/>
        <end position="225"/>
    </location>
</feature>
<protein>
    <submittedName>
        <fullName evidence="9">RND superfamily putative drug exporter</fullName>
    </submittedName>
</protein>
<keyword evidence="4 7" id="KW-0812">Transmembrane</keyword>
<comment type="subcellular location">
    <subcellularLocation>
        <location evidence="1">Cell membrane</location>
        <topology evidence="1">Multi-pass membrane protein</topology>
    </subcellularLocation>
</comment>
<evidence type="ECO:0000313" key="10">
    <source>
        <dbReference type="Proteomes" id="UP001185012"/>
    </source>
</evidence>
<feature type="transmembrane region" description="Helical" evidence="7">
    <location>
        <begin position="366"/>
        <end position="383"/>
    </location>
</feature>
<dbReference type="Pfam" id="PF03176">
    <property type="entry name" value="MMPL"/>
    <property type="match status" value="2"/>
</dbReference>
<evidence type="ECO:0000256" key="5">
    <source>
        <dbReference type="ARBA" id="ARBA00022989"/>
    </source>
</evidence>
<evidence type="ECO:0000256" key="2">
    <source>
        <dbReference type="ARBA" id="ARBA00010157"/>
    </source>
</evidence>
<dbReference type="InterPro" id="IPR000731">
    <property type="entry name" value="SSD"/>
</dbReference>
<evidence type="ECO:0000259" key="8">
    <source>
        <dbReference type="PROSITE" id="PS50156"/>
    </source>
</evidence>
<feature type="transmembrane region" description="Helical" evidence="7">
    <location>
        <begin position="284"/>
        <end position="305"/>
    </location>
</feature>
<feature type="transmembrane region" description="Helical" evidence="7">
    <location>
        <begin position="928"/>
        <end position="947"/>
    </location>
</feature>
<gene>
    <name evidence="9" type="ORF">JOE21_003349</name>
</gene>
<feature type="transmembrane region" description="Helical" evidence="7">
    <location>
        <begin position="866"/>
        <end position="885"/>
    </location>
</feature>
<evidence type="ECO:0000256" key="4">
    <source>
        <dbReference type="ARBA" id="ARBA00022692"/>
    </source>
</evidence>
<comment type="caution">
    <text evidence="9">The sequence shown here is derived from an EMBL/GenBank/DDBJ whole genome shotgun (WGS) entry which is preliminary data.</text>
</comment>
<feature type="transmembrane region" description="Helical" evidence="7">
    <location>
        <begin position="968"/>
        <end position="987"/>
    </location>
</feature>
<sequence length="1038" mass="113397">MRRIMRWKWWILFTWVAVSLVMVFTMPDLGQLVREKGQPSIPDHYSSQVANILAERLDEEADGEGRMTVLAVFGGKENALSQRQQNEVEGMIRSLEKRKEELGITQVLHPFEEETLKERLLSKNGSTVLIPISVERKGRTVEEVREELDAALSTSVPHLLTGPQLIDEDFARTSLEGIRKTESISVLFILAVLVIVFRSPVAPLVSLVSVAFSYAVSLGIVAHLVESWDFPFANFTQVFLVLVLFGVGTDYNILLFSRFKEELSKGKSVAESIVVTYRTAGKTVFYSGLTVFIGFACLGLARFSIYQAGVAVAIGVLVMLAALTTVIPFFMSLLGHRLFWPAQTNRGYGENRMWSSLSSFSYRRPLFSLLLVGLLTVPVLFLHEDTLSYNSLDEVDDSYPSVRGFETVSDTFTPGRTMPVQIMLHSSHPLDSAEALGLLDRVANTLDRVNGVRQVYGPTRPQGEPLEDFYVSEQTGEVGEGIGEAGSGTEAVREGLDQAVAGIGSGSDTDFSQVDRLLSGTAATREGVGRANEALAAVQAGLNRGADGVGEIRDGLHSLEQSAGRLASSTQELAAGYNQLYKGYQTFGRQYRQVEEQIGGVAAALQLVQGQAEKLVVQRPDLAADPDYVTLKRTVDELVPQVDRLRGGFSQLNDHYEGTLASFSQTNDGLKQVQTGQKKMGAGIGELRQGTEALASGLERGASGQAQVREGLKSVETGLGRVYEGQRELLSGLQQLDGNLSELKGGLNESADGLGEISDGLEGARSYLEELSGGISDAFYVPEEVRKSSDFQAFLDRFLSRDRNTVQWEVELADDPYSQEAMEVVADLEEAVASSIRGTPLEGAELGIGGVSSQNRDLSQLSTDDLYRTAGWMLAGIALVLLWLLRSFWNTVYALAALILSYFTALTATEVIFIHILDQPGLTWTVPFFSLIMIVSLGVDYTIFLMMRYREHPEMYQGDAIVLAAKRVGGVVISAAIILSGTFAALYPSGVLTLVQIATVVIIALMLLAVVLLPMFMPAMMAVTERLRTPRESWSVEK</sequence>
<keyword evidence="3" id="KW-1003">Cell membrane</keyword>
<feature type="transmembrane region" description="Helical" evidence="7">
    <location>
        <begin position="181"/>
        <end position="197"/>
    </location>
</feature>
<dbReference type="Proteomes" id="UP001185012">
    <property type="component" value="Unassembled WGS sequence"/>
</dbReference>
<dbReference type="Gene3D" id="1.20.1640.10">
    <property type="entry name" value="Multidrug efflux transporter AcrB transmembrane domain"/>
    <property type="match status" value="2"/>
</dbReference>
<evidence type="ECO:0000256" key="6">
    <source>
        <dbReference type="ARBA" id="ARBA00023136"/>
    </source>
</evidence>
<feature type="domain" description="SSD" evidence="8">
    <location>
        <begin position="204"/>
        <end position="336"/>
    </location>
</feature>
<dbReference type="SUPFAM" id="SSF82866">
    <property type="entry name" value="Multidrug efflux transporter AcrB transmembrane domain"/>
    <property type="match status" value="2"/>
</dbReference>